<feature type="compositionally biased region" description="Basic and acidic residues" evidence="3">
    <location>
        <begin position="28"/>
        <end position="42"/>
    </location>
</feature>
<gene>
    <name evidence="4" type="ORF">BV394_08285</name>
</gene>
<accession>A0A1U7DI96</accession>
<protein>
    <submittedName>
        <fullName evidence="4">Uncharacterized protein</fullName>
    </submittedName>
</protein>
<evidence type="ECO:0000256" key="3">
    <source>
        <dbReference type="SAM" id="MobiDB-lite"/>
    </source>
</evidence>
<evidence type="ECO:0000256" key="1">
    <source>
        <dbReference type="ARBA" id="ARBA00004613"/>
    </source>
</evidence>
<dbReference type="PANTHER" id="PTHR38340">
    <property type="entry name" value="S-LAYER PROTEIN"/>
    <property type="match status" value="1"/>
</dbReference>
<dbReference type="RefSeq" id="WP_076979734.1">
    <property type="nucleotide sequence ID" value="NZ_CP019124.1"/>
</dbReference>
<reference evidence="4 5" key="1">
    <citation type="submission" date="2017-01" db="EMBL/GenBank/DDBJ databases">
        <title>Genomic analysis of Xuhuaishuia manganoxidans DY6-4.</title>
        <authorList>
            <person name="Wang X."/>
        </authorList>
    </citation>
    <scope>NUCLEOTIDE SEQUENCE [LARGE SCALE GENOMIC DNA]</scope>
    <source>
        <strain evidence="4 5">DY6-4</strain>
    </source>
</reference>
<proteinExistence type="predicted"/>
<dbReference type="PRINTS" id="PR00313">
    <property type="entry name" value="CABNDNGRPT"/>
</dbReference>
<keyword evidence="5" id="KW-1185">Reference proteome</keyword>
<organism evidence="4 5">
    <name type="scientific">Brevirhabdus pacifica</name>
    <dbReference type="NCBI Taxonomy" id="1267768"/>
    <lineage>
        <taxon>Bacteria</taxon>
        <taxon>Pseudomonadati</taxon>
        <taxon>Pseudomonadota</taxon>
        <taxon>Alphaproteobacteria</taxon>
        <taxon>Rhodobacterales</taxon>
        <taxon>Paracoccaceae</taxon>
        <taxon>Brevirhabdus</taxon>
    </lineage>
</organism>
<dbReference type="Gene3D" id="2.150.10.10">
    <property type="entry name" value="Serralysin-like metalloprotease, C-terminal"/>
    <property type="match status" value="1"/>
</dbReference>
<dbReference type="Proteomes" id="UP000187266">
    <property type="component" value="Chromosome"/>
</dbReference>
<evidence type="ECO:0000313" key="5">
    <source>
        <dbReference type="Proteomes" id="UP000187266"/>
    </source>
</evidence>
<dbReference type="OrthoDB" id="7801966at2"/>
<evidence type="ECO:0000256" key="2">
    <source>
        <dbReference type="ARBA" id="ARBA00022525"/>
    </source>
</evidence>
<dbReference type="SUPFAM" id="SSF51120">
    <property type="entry name" value="beta-Roll"/>
    <property type="match status" value="1"/>
</dbReference>
<dbReference type="InterPro" id="IPR011049">
    <property type="entry name" value="Serralysin-like_metalloprot_C"/>
</dbReference>
<dbReference type="InterPro" id="IPR018511">
    <property type="entry name" value="Hemolysin-typ_Ca-bd_CS"/>
</dbReference>
<dbReference type="PANTHER" id="PTHR38340:SF1">
    <property type="entry name" value="S-LAYER PROTEIN"/>
    <property type="match status" value="1"/>
</dbReference>
<dbReference type="EMBL" id="CP019124">
    <property type="protein sequence ID" value="APX89712.1"/>
    <property type="molecule type" value="Genomic_DNA"/>
</dbReference>
<name>A0A1U7DI96_9RHOB</name>
<feature type="region of interest" description="Disordered" evidence="3">
    <location>
        <begin position="24"/>
        <end position="63"/>
    </location>
</feature>
<dbReference type="AlphaFoldDB" id="A0A1U7DI96"/>
<sequence length="273" mass="27702">MFAAGSFLLMMTMGMVLDIFGNEDDEAQSGHDDSDNLRDHGTGEGAQAHSMMADDPDAGAGTVEGGASMATILEFAAYASEAEAGSAELPDAFDGAMTGTDGADVLRMDGGSSSFGQVSYLAGLGGDDVLEGSAGMDVLFGGGGDDELSGGAGNDVLVGGDGADLLNGGEDDDWIYAGQNDTATGGEGADTFILGSWYAEPGEPAHVTDYDDQEDQIVVVYDPETGPPPEITVQTDPDTGVSHIYGDGAELAQVDGPTEAEDIVVFAQALDAF</sequence>
<dbReference type="STRING" id="1267768.BV394_08285"/>
<dbReference type="InterPro" id="IPR001343">
    <property type="entry name" value="Hemolysn_Ca-bd"/>
</dbReference>
<dbReference type="Pfam" id="PF00353">
    <property type="entry name" value="HemolysinCabind"/>
    <property type="match status" value="2"/>
</dbReference>
<evidence type="ECO:0000313" key="4">
    <source>
        <dbReference type="EMBL" id="APX89712.1"/>
    </source>
</evidence>
<comment type="subcellular location">
    <subcellularLocation>
        <location evidence="1">Secreted</location>
    </subcellularLocation>
</comment>
<dbReference type="InterPro" id="IPR050557">
    <property type="entry name" value="RTX_toxin/Mannuronan_C5-epim"/>
</dbReference>
<dbReference type="GO" id="GO:0005509">
    <property type="term" value="F:calcium ion binding"/>
    <property type="evidence" value="ECO:0007669"/>
    <property type="project" value="InterPro"/>
</dbReference>
<keyword evidence="2" id="KW-0964">Secreted</keyword>
<dbReference type="GO" id="GO:0005576">
    <property type="term" value="C:extracellular region"/>
    <property type="evidence" value="ECO:0007669"/>
    <property type="project" value="UniProtKB-SubCell"/>
</dbReference>
<dbReference type="PROSITE" id="PS00330">
    <property type="entry name" value="HEMOLYSIN_CALCIUM"/>
    <property type="match status" value="3"/>
</dbReference>
<accession>A0A2M9DCT2</accession>